<reference evidence="4" key="2">
    <citation type="submission" date="2020-04" db="EMBL/GenBank/DDBJ databases">
        <authorList>
            <consortium name="NCBI Genome Project"/>
        </authorList>
    </citation>
    <scope>NUCLEOTIDE SEQUENCE</scope>
    <source>
        <strain evidence="4">CBS 342.82</strain>
    </source>
</reference>
<keyword evidence="3" id="KW-1185">Reference proteome</keyword>
<organism evidence="4">
    <name type="scientific">Dissoconium aciculare CBS 342.82</name>
    <dbReference type="NCBI Taxonomy" id="1314786"/>
    <lineage>
        <taxon>Eukaryota</taxon>
        <taxon>Fungi</taxon>
        <taxon>Dikarya</taxon>
        <taxon>Ascomycota</taxon>
        <taxon>Pezizomycotina</taxon>
        <taxon>Dothideomycetes</taxon>
        <taxon>Dothideomycetidae</taxon>
        <taxon>Mycosphaerellales</taxon>
        <taxon>Dissoconiaceae</taxon>
        <taxon>Dissoconium</taxon>
    </lineage>
</organism>
<dbReference type="InterPro" id="IPR001810">
    <property type="entry name" value="F-box_dom"/>
</dbReference>
<reference evidence="4" key="1">
    <citation type="submission" date="2020-01" db="EMBL/GenBank/DDBJ databases">
        <authorList>
            <consortium name="DOE Joint Genome Institute"/>
            <person name="Haridas S."/>
            <person name="Albert R."/>
            <person name="Binder M."/>
            <person name="Bloem J."/>
            <person name="Labutti K."/>
            <person name="Salamov A."/>
            <person name="Andreopoulos B."/>
            <person name="Baker S.E."/>
            <person name="Barry K."/>
            <person name="Bills G."/>
            <person name="Bluhm B.H."/>
            <person name="Cannon C."/>
            <person name="Castanera R."/>
            <person name="Culley D.E."/>
            <person name="Daum C."/>
            <person name="Ezra D."/>
            <person name="Gonzalez J.B."/>
            <person name="Henrissat B."/>
            <person name="Kuo A."/>
            <person name="Liang C."/>
            <person name="Lipzen A."/>
            <person name="Lutzoni F."/>
            <person name="Magnuson J."/>
            <person name="Mondo S."/>
            <person name="Nolan M."/>
            <person name="Ohm R."/>
            <person name="Pangilinan J."/>
            <person name="Park H.-J."/>
            <person name="Ramirez L."/>
            <person name="Alfaro M."/>
            <person name="Sun H."/>
            <person name="Tritt A."/>
            <person name="Yoshinaga Y."/>
            <person name="Zwiers L.-H."/>
            <person name="Turgeon B.G."/>
            <person name="Goodwin S.B."/>
            <person name="Spatafora J.W."/>
            <person name="Crous P.W."/>
            <person name="Grigoriev I.V."/>
        </authorList>
    </citation>
    <scope>NUCLEOTIDE SEQUENCE</scope>
    <source>
        <strain evidence="4">CBS 342.82</strain>
    </source>
</reference>
<dbReference type="RefSeq" id="XP_033456448.1">
    <property type="nucleotide sequence ID" value="XM_033607964.1"/>
</dbReference>
<feature type="compositionally biased region" description="Basic residues" evidence="1">
    <location>
        <begin position="673"/>
        <end position="683"/>
    </location>
</feature>
<evidence type="ECO:0000313" key="3">
    <source>
        <dbReference type="Proteomes" id="UP000504637"/>
    </source>
</evidence>
<dbReference type="GeneID" id="54365763"/>
<protein>
    <recommendedName>
        <fullName evidence="2">F-box domain-containing protein</fullName>
    </recommendedName>
</protein>
<evidence type="ECO:0000313" key="4">
    <source>
        <dbReference type="RefSeq" id="XP_033456448.1"/>
    </source>
</evidence>
<dbReference type="PROSITE" id="PS50181">
    <property type="entry name" value="FBOX"/>
    <property type="match status" value="1"/>
</dbReference>
<dbReference type="Proteomes" id="UP000504637">
    <property type="component" value="Unplaced"/>
</dbReference>
<dbReference type="CDD" id="cd09917">
    <property type="entry name" value="F-box_SF"/>
    <property type="match status" value="1"/>
</dbReference>
<feature type="domain" description="F-box" evidence="2">
    <location>
        <begin position="179"/>
        <end position="225"/>
    </location>
</feature>
<gene>
    <name evidence="4" type="ORF">K489DRAFT_412738</name>
</gene>
<dbReference type="Pfam" id="PF00646">
    <property type="entry name" value="F-box"/>
    <property type="match status" value="1"/>
</dbReference>
<dbReference type="InterPro" id="IPR056021">
    <property type="entry name" value="DUF7600"/>
</dbReference>
<dbReference type="Pfam" id="PF24539">
    <property type="entry name" value="DUF7600"/>
    <property type="match status" value="1"/>
</dbReference>
<accession>A0A6J3LXQ0</accession>
<reference evidence="4" key="3">
    <citation type="submission" date="2025-08" db="UniProtKB">
        <authorList>
            <consortium name="RefSeq"/>
        </authorList>
    </citation>
    <scope>IDENTIFICATION</scope>
    <source>
        <strain evidence="4">CBS 342.82</strain>
    </source>
</reference>
<proteinExistence type="predicted"/>
<name>A0A6J3LXQ0_9PEZI</name>
<evidence type="ECO:0000259" key="2">
    <source>
        <dbReference type="PROSITE" id="PS50181"/>
    </source>
</evidence>
<dbReference type="SUPFAM" id="SSF81383">
    <property type="entry name" value="F-box domain"/>
    <property type="match status" value="1"/>
</dbReference>
<dbReference type="Gene3D" id="1.20.1280.50">
    <property type="match status" value="1"/>
</dbReference>
<sequence length="683" mass="75933">MSPLIYQCSICATAILPEANDPNNWQSKWKALRYGDVLQDVPYSKPLLDSEDDEDDLDFGNAHRFHTACLDLLQARLGDQFLPIERLHDICASLPKDIVPNCVAWEHGFGVPLSENHNDGSTPFPWEGNRMRNLTGGTWLSYDPLNVPGLPTGKWDESIIATLPGKRETHARISSIHEGKPFSALPVEVLEMIAGHLSTKDVFSLRLCSSAFGSIIYSSNFWRTRFDDQGERSYCFEAQGLHSVQSLVAAYKMTSTVQDSPHIRSRRRIWGLVSHISDLIGLRCSDKAISPNIPAKADEREWLHVSGDMYPNEHRMDNGTGCKLLRSFQVSVVELTRIEIFTCTTGPVAYICGMHLQNGDSSQTIGYCNSGKSTSVDATGLAGFIVAVGSRGIHALKVVYQDGRRSTWVGRPDSCLLTERLNVQPPILALQADFDGFKMIQLGVCVRRKKGQGARDLKQYGLWYPGLSPKDLLLNQSTFTASPEKYMSFEPLYWVKFGTKRDGVAGTRKVTLRGEHGIREDCPQQISITWLDDDSVEQTSELSHSCGEVETQMTVNGAAGEVIEKLDLSMAPFVKARSSVKVDHYYRLLEYGELDFLRITTSSGNSVCIGEEGPEHTRRCLKAPAGETITGFYACRHPTNTVVNVGIITERLAPTPKPSSPTKQNKTASKSTRNGRKRRKTKR</sequence>
<dbReference type="OrthoDB" id="3646162at2759"/>
<dbReference type="InterPro" id="IPR036047">
    <property type="entry name" value="F-box-like_dom_sf"/>
</dbReference>
<evidence type="ECO:0000256" key="1">
    <source>
        <dbReference type="SAM" id="MobiDB-lite"/>
    </source>
</evidence>
<dbReference type="SMART" id="SM00256">
    <property type="entry name" value="FBOX"/>
    <property type="match status" value="1"/>
</dbReference>
<dbReference type="AlphaFoldDB" id="A0A6J3LXQ0"/>
<feature type="region of interest" description="Disordered" evidence="1">
    <location>
        <begin position="652"/>
        <end position="683"/>
    </location>
</feature>